<dbReference type="AlphaFoldDB" id="A0A1Y6HMT6"/>
<dbReference type="Pfam" id="PF05974">
    <property type="entry name" value="DUF892"/>
    <property type="match status" value="1"/>
</dbReference>
<organism evidence="2 4">
    <name type="scientific">Xanthomonas fragariae</name>
    <dbReference type="NCBI Taxonomy" id="48664"/>
    <lineage>
        <taxon>Bacteria</taxon>
        <taxon>Pseudomonadati</taxon>
        <taxon>Pseudomonadota</taxon>
        <taxon>Gammaproteobacteria</taxon>
        <taxon>Lysobacterales</taxon>
        <taxon>Lysobacteraceae</taxon>
        <taxon>Xanthomonas</taxon>
    </lineage>
</organism>
<name>A0A1Y6HMT6_9XANT</name>
<dbReference type="Proteomes" id="UP000195877">
    <property type="component" value="Chromosome 1"/>
</dbReference>
<dbReference type="eggNOG" id="COG3685">
    <property type="taxonomic scope" value="Bacteria"/>
</dbReference>
<reference evidence="2 4" key="1">
    <citation type="submission" date="2017-05" db="EMBL/GenBank/DDBJ databases">
        <authorList>
            <person name="Song R."/>
            <person name="Chenine A.L."/>
            <person name="Ruprecht R.M."/>
        </authorList>
    </citation>
    <scope>NUCLEOTIDE SEQUENCE [LARGE SCALE GENOMIC DNA]</scope>
    <source>
        <strain evidence="2">PD5205</strain>
    </source>
</reference>
<evidence type="ECO:0000313" key="3">
    <source>
        <dbReference type="Proteomes" id="UP000195877"/>
    </source>
</evidence>
<protein>
    <submittedName>
        <fullName evidence="2">Protein YciE</fullName>
    </submittedName>
</protein>
<dbReference type="EMBL" id="LT853885">
    <property type="protein sequence ID" value="SMR04788.1"/>
    <property type="molecule type" value="Genomic_DNA"/>
</dbReference>
<evidence type="ECO:0000313" key="4">
    <source>
        <dbReference type="Proteomes" id="UP000195953"/>
    </source>
</evidence>
<dbReference type="SUPFAM" id="SSF47240">
    <property type="entry name" value="Ferritin-like"/>
    <property type="match status" value="1"/>
</dbReference>
<reference evidence="1 3" key="2">
    <citation type="submission" date="2017-05" db="EMBL/GenBank/DDBJ databases">
        <authorList>
            <person name="Blom J."/>
        </authorList>
    </citation>
    <scope>NUCLEOTIDE SEQUENCE [LARGE SCALE GENOMIC DNA]</scope>
    <source>
        <strain evidence="1">PD885</strain>
    </source>
</reference>
<proteinExistence type="predicted"/>
<dbReference type="InterPro" id="IPR012347">
    <property type="entry name" value="Ferritin-like"/>
</dbReference>
<gene>
    <name evidence="2" type="ORF">PD5205_03513</name>
    <name evidence="1" type="ORF">PD885_00482</name>
</gene>
<evidence type="ECO:0000313" key="2">
    <source>
        <dbReference type="EMBL" id="SMR04788.1"/>
    </source>
</evidence>
<evidence type="ECO:0000313" key="1">
    <source>
        <dbReference type="EMBL" id="SMQ97751.1"/>
    </source>
</evidence>
<dbReference type="InterPro" id="IPR010287">
    <property type="entry name" value="DUF892_YciF-like"/>
</dbReference>
<keyword evidence="3" id="KW-1185">Reference proteome</keyword>
<dbReference type="InterPro" id="IPR009078">
    <property type="entry name" value="Ferritin-like_SF"/>
</dbReference>
<dbReference type="Proteomes" id="UP000195953">
    <property type="component" value="Chromosome 1"/>
</dbReference>
<dbReference type="Gene3D" id="1.20.1260.10">
    <property type="match status" value="1"/>
</dbReference>
<dbReference type="EMBL" id="LT853882">
    <property type="protein sequence ID" value="SMQ97751.1"/>
    <property type="molecule type" value="Genomic_DNA"/>
</dbReference>
<sequence>MTTVQSRERLVMWLQDADAMEQEAETLSTAKASRVAHYPAFKLRPEQHVQKTQQQSASVRQCPDLVCGSVPTVKGMLGSVTVSMRAAGDALMTDEVMTDEVAKGVSISDAFEHLEIATHRALVVATRVAGQTQAAQSCKNILQQEIEMAA</sequence>
<accession>A0A1Y6HMT6</accession>